<dbReference type="EMBL" id="DXGH01000030">
    <property type="protein sequence ID" value="HIW80956.1"/>
    <property type="molecule type" value="Genomic_DNA"/>
</dbReference>
<name>A0A9D1UBW6_9FIRM</name>
<evidence type="ECO:0000313" key="1">
    <source>
        <dbReference type="EMBL" id="HIW80956.1"/>
    </source>
</evidence>
<reference evidence="1" key="1">
    <citation type="journal article" date="2021" name="PeerJ">
        <title>Extensive microbial diversity within the chicken gut microbiome revealed by metagenomics and culture.</title>
        <authorList>
            <person name="Gilroy R."/>
            <person name="Ravi A."/>
            <person name="Getino M."/>
            <person name="Pursley I."/>
            <person name="Horton D.L."/>
            <person name="Alikhan N.F."/>
            <person name="Baker D."/>
            <person name="Gharbi K."/>
            <person name="Hall N."/>
            <person name="Watson M."/>
            <person name="Adriaenssens E.M."/>
            <person name="Foster-Nyarko E."/>
            <person name="Jarju S."/>
            <person name="Secka A."/>
            <person name="Antonio M."/>
            <person name="Oren A."/>
            <person name="Chaudhuri R.R."/>
            <person name="La Ragione R."/>
            <person name="Hildebrand F."/>
            <person name="Pallen M.J."/>
        </authorList>
    </citation>
    <scope>NUCLEOTIDE SEQUENCE</scope>
    <source>
        <strain evidence="1">CHK195-6426</strain>
    </source>
</reference>
<protein>
    <submittedName>
        <fullName evidence="1">Uncharacterized protein</fullName>
    </submittedName>
</protein>
<organism evidence="1 2">
    <name type="scientific">Candidatus Acetatifactor stercoripullorum</name>
    <dbReference type="NCBI Taxonomy" id="2838414"/>
    <lineage>
        <taxon>Bacteria</taxon>
        <taxon>Bacillati</taxon>
        <taxon>Bacillota</taxon>
        <taxon>Clostridia</taxon>
        <taxon>Lachnospirales</taxon>
        <taxon>Lachnospiraceae</taxon>
        <taxon>Acetatifactor</taxon>
    </lineage>
</organism>
<proteinExistence type="predicted"/>
<feature type="non-terminal residue" evidence="1">
    <location>
        <position position="1"/>
    </location>
</feature>
<dbReference type="Proteomes" id="UP000824265">
    <property type="component" value="Unassembled WGS sequence"/>
</dbReference>
<gene>
    <name evidence="1" type="ORF">H9742_05400</name>
</gene>
<comment type="caution">
    <text evidence="1">The sequence shown here is derived from an EMBL/GenBank/DDBJ whole genome shotgun (WGS) entry which is preliminary data.</text>
</comment>
<dbReference type="AlphaFoldDB" id="A0A9D1UBW6"/>
<reference evidence="1" key="2">
    <citation type="submission" date="2021-04" db="EMBL/GenBank/DDBJ databases">
        <authorList>
            <person name="Gilroy R."/>
        </authorList>
    </citation>
    <scope>NUCLEOTIDE SEQUENCE</scope>
    <source>
        <strain evidence="1">CHK195-6426</strain>
    </source>
</reference>
<evidence type="ECO:0000313" key="2">
    <source>
        <dbReference type="Proteomes" id="UP000824265"/>
    </source>
</evidence>
<sequence length="111" mass="12791">SVSFRDVIYGFQQLHYTTNREEIFIFSNKRIPYLCGFWRFANAYINNDKKDDVIIITYYVSGAGPTGMVPRPGVTIYLAGENEFCLAEDMIADAEENISQKDMKNLKMMLL</sequence>
<accession>A0A9D1UBW6</accession>